<feature type="compositionally biased region" description="Polar residues" evidence="1">
    <location>
        <begin position="271"/>
        <end position="286"/>
    </location>
</feature>
<keyword evidence="3" id="KW-1185">Reference proteome</keyword>
<dbReference type="PANTHER" id="PTHR33167:SF70">
    <property type="entry name" value="DUF3741 DOMAIN-CONTAINING PROTEIN"/>
    <property type="match status" value="1"/>
</dbReference>
<dbReference type="KEGG" id="qsa:O6P43_009120"/>
<dbReference type="InterPro" id="IPR008581">
    <property type="entry name" value="DUF863_pln"/>
</dbReference>
<feature type="region of interest" description="Disordered" evidence="1">
    <location>
        <begin position="983"/>
        <end position="1005"/>
    </location>
</feature>
<sequence>MGTKLQSKMYLPGCYSVVDLIDNTANTGWPLHEENKISKNGQCYGIFSTMPDMNGYGGYDKEKIREIILDHESIFKHQLHELHRLYRKQRDLMSNIGDKVVQKYLIQAGTSQLNLLSSRIQFEDDEQRWPKSDVPLVDSHYARQSKLGINNILSHYNSANGKIRQPSCVPNQSGEDLEEETLELSRKKVCRKLFDLELPANEYIDFEAEKKKSFNVSGEKCYPSNRKNESIHERNGKFSIHIGTKSGCDGDSSSSNLYLRRNHGFMDLNEPTDQVGETSGPASVTSSERKIQAQVLSGKAHSGICYLAKASSQTAENERGQGVCYQRMDNEKNQGWFLTTLQAGETRNGRSSCTGNKCPQGFTVCESTQAEKKNSPTMLLSGRSKTQEHIKRKLFGVEISEINQDASFDHSEIVDLQIPCVPKCDAAKSESSFISSSMKPPKILSRNCLPIQASPHFTMSPQLNKSSMTTVESPAVIKDCLIKSATTRPITSLRAEASYENDFCLGSQSDSNELQHPSISLRSPNGVSEINSHSEQLKQRGPRKEFWGLGCIVDGKSLKDLNINALPPNKHQNEMILSDNLVSEGEERNPQEIFPLFKVRPHSDGKSSEEREGINLMYLDSSHNLSQQLINNIESRKDPTEIQDCSSATQPHDIEHDMIEADDSSSNRKILGFSSYEKPHFLEDPTPNSPLKSTCLASSNKIDISVTYEFGKSNLAYGPISEEQRKEDGVLGSRSLNHNGESWLLIDLNTCVTEEETQLTPNAPIVKIATKIDLEAPILVEKKIDISSGGEFLESNHQESVNSLDDAFSTHEELAKFAAEALVSISSSSLHTFHDNATNHQAEAPTRDSLYWLAELISSHRGDIENDYVDILVGKDSIVHEEFTPDGVDYFEFATLNLTETKVEECFYESQVLENPKDFQTLPKRHCKGQTRRGRQRKDFQRGVLPSLTSLSRREVNEDLQTIEGLIKGAGGSWQSSLANKFSAKSSGRRGRRLSGVSAPSPTPTAVCPLQIKQPNCGETGIGERSLTGWGKRTRRPPRQRYLINNPSVTPK</sequence>
<evidence type="ECO:0000256" key="1">
    <source>
        <dbReference type="SAM" id="MobiDB-lite"/>
    </source>
</evidence>
<feature type="region of interest" description="Disordered" evidence="1">
    <location>
        <begin position="1018"/>
        <end position="1052"/>
    </location>
</feature>
<feature type="compositionally biased region" description="Polar residues" evidence="1">
    <location>
        <begin position="1043"/>
        <end position="1052"/>
    </location>
</feature>
<dbReference type="EMBL" id="JARAOO010000004">
    <property type="protein sequence ID" value="KAJ7971027.1"/>
    <property type="molecule type" value="Genomic_DNA"/>
</dbReference>
<name>A0AAD7PXK1_QUISA</name>
<evidence type="ECO:0000313" key="3">
    <source>
        <dbReference type="Proteomes" id="UP001163823"/>
    </source>
</evidence>
<feature type="region of interest" description="Disordered" evidence="1">
    <location>
        <begin position="267"/>
        <end position="287"/>
    </location>
</feature>
<reference evidence="2" key="1">
    <citation type="journal article" date="2023" name="Science">
        <title>Elucidation of the pathway for biosynthesis of saponin adjuvants from the soapbark tree.</title>
        <authorList>
            <person name="Reed J."/>
            <person name="Orme A."/>
            <person name="El-Demerdash A."/>
            <person name="Owen C."/>
            <person name="Martin L.B.B."/>
            <person name="Misra R.C."/>
            <person name="Kikuchi S."/>
            <person name="Rejzek M."/>
            <person name="Martin A.C."/>
            <person name="Harkess A."/>
            <person name="Leebens-Mack J."/>
            <person name="Louveau T."/>
            <person name="Stephenson M.J."/>
            <person name="Osbourn A."/>
        </authorList>
    </citation>
    <scope>NUCLEOTIDE SEQUENCE</scope>
    <source>
        <strain evidence="2">S10</strain>
    </source>
</reference>
<protein>
    <submittedName>
        <fullName evidence="2">DUF863 domain-containing protein</fullName>
    </submittedName>
</protein>
<organism evidence="2 3">
    <name type="scientific">Quillaja saponaria</name>
    <name type="common">Soap bark tree</name>
    <dbReference type="NCBI Taxonomy" id="32244"/>
    <lineage>
        <taxon>Eukaryota</taxon>
        <taxon>Viridiplantae</taxon>
        <taxon>Streptophyta</taxon>
        <taxon>Embryophyta</taxon>
        <taxon>Tracheophyta</taxon>
        <taxon>Spermatophyta</taxon>
        <taxon>Magnoliopsida</taxon>
        <taxon>eudicotyledons</taxon>
        <taxon>Gunneridae</taxon>
        <taxon>Pentapetalae</taxon>
        <taxon>rosids</taxon>
        <taxon>fabids</taxon>
        <taxon>Fabales</taxon>
        <taxon>Quillajaceae</taxon>
        <taxon>Quillaja</taxon>
    </lineage>
</organism>
<dbReference type="Pfam" id="PF05904">
    <property type="entry name" value="DUF863"/>
    <property type="match status" value="1"/>
</dbReference>
<evidence type="ECO:0000313" key="2">
    <source>
        <dbReference type="EMBL" id="KAJ7971027.1"/>
    </source>
</evidence>
<comment type="caution">
    <text evidence="2">The sequence shown here is derived from an EMBL/GenBank/DDBJ whole genome shotgun (WGS) entry which is preliminary data.</text>
</comment>
<dbReference type="PANTHER" id="PTHR33167">
    <property type="entry name" value="TRANSCRIPTION FACTOR, PUTATIVE (DUF863)-RELATED"/>
    <property type="match status" value="1"/>
</dbReference>
<accession>A0AAD7PXK1</accession>
<proteinExistence type="predicted"/>
<dbReference type="AlphaFoldDB" id="A0AAD7PXK1"/>
<gene>
    <name evidence="2" type="ORF">O6P43_009120</name>
</gene>
<dbReference type="Proteomes" id="UP001163823">
    <property type="component" value="Chromosome 4"/>
</dbReference>